<feature type="transmembrane region" description="Helical" evidence="5">
    <location>
        <begin position="286"/>
        <end position="307"/>
    </location>
</feature>
<feature type="non-terminal residue" evidence="7">
    <location>
        <position position="1"/>
    </location>
</feature>
<feature type="transmembrane region" description="Helical" evidence="5">
    <location>
        <begin position="121"/>
        <end position="140"/>
    </location>
</feature>
<dbReference type="PROSITE" id="PS00217">
    <property type="entry name" value="SUGAR_TRANSPORT_2"/>
    <property type="match status" value="1"/>
</dbReference>
<evidence type="ECO:0000313" key="8">
    <source>
        <dbReference type="Proteomes" id="UP000887458"/>
    </source>
</evidence>
<feature type="transmembrane region" description="Helical" evidence="5">
    <location>
        <begin position="29"/>
        <end position="49"/>
    </location>
</feature>
<gene>
    <name evidence="7" type="ORF">DERP_003180</name>
</gene>
<dbReference type="PANTHER" id="PTHR11662:SF399">
    <property type="entry name" value="FI19708P1-RELATED"/>
    <property type="match status" value="1"/>
</dbReference>
<feature type="transmembrane region" description="Helical" evidence="5">
    <location>
        <begin position="682"/>
        <end position="700"/>
    </location>
</feature>
<feature type="transmembrane region" description="Helical" evidence="5">
    <location>
        <begin position="798"/>
        <end position="817"/>
    </location>
</feature>
<dbReference type="InterPro" id="IPR020846">
    <property type="entry name" value="MFS_dom"/>
</dbReference>
<evidence type="ECO:0000259" key="6">
    <source>
        <dbReference type="PROSITE" id="PS50850"/>
    </source>
</evidence>
<keyword evidence="8" id="KW-1185">Reference proteome</keyword>
<dbReference type="PROSITE" id="PS50850">
    <property type="entry name" value="MFS"/>
    <property type="match status" value="3"/>
</dbReference>
<keyword evidence="2 5" id="KW-0812">Transmembrane</keyword>
<organism evidence="7 8">
    <name type="scientific">Dermatophagoides pteronyssinus</name>
    <name type="common">European house dust mite</name>
    <dbReference type="NCBI Taxonomy" id="6956"/>
    <lineage>
        <taxon>Eukaryota</taxon>
        <taxon>Metazoa</taxon>
        <taxon>Ecdysozoa</taxon>
        <taxon>Arthropoda</taxon>
        <taxon>Chelicerata</taxon>
        <taxon>Arachnida</taxon>
        <taxon>Acari</taxon>
        <taxon>Acariformes</taxon>
        <taxon>Sarcoptiformes</taxon>
        <taxon>Astigmata</taxon>
        <taxon>Psoroptidia</taxon>
        <taxon>Analgoidea</taxon>
        <taxon>Pyroglyphidae</taxon>
        <taxon>Dermatophagoidinae</taxon>
        <taxon>Dermatophagoides</taxon>
    </lineage>
</organism>
<feature type="transmembrane region" description="Helical" evidence="5">
    <location>
        <begin position="1040"/>
        <end position="1058"/>
    </location>
</feature>
<feature type="transmembrane region" description="Helical" evidence="5">
    <location>
        <begin position="976"/>
        <end position="996"/>
    </location>
</feature>
<feature type="transmembrane region" description="Helical" evidence="5">
    <location>
        <begin position="394"/>
        <end position="416"/>
    </location>
</feature>
<comment type="subcellular location">
    <subcellularLocation>
        <location evidence="1">Membrane</location>
        <topology evidence="1">Multi-pass membrane protein</topology>
    </subcellularLocation>
</comment>
<dbReference type="InterPro" id="IPR036259">
    <property type="entry name" value="MFS_trans_sf"/>
</dbReference>
<proteinExistence type="predicted"/>
<comment type="caution">
    <text evidence="7">The sequence shown here is derived from an EMBL/GenBank/DDBJ whole genome shotgun (WGS) entry which is preliminary data.</text>
</comment>
<feature type="transmembrane region" description="Helical" evidence="5">
    <location>
        <begin position="94"/>
        <end position="115"/>
    </location>
</feature>
<feature type="transmembrane region" description="Helical" evidence="5">
    <location>
        <begin position="720"/>
        <end position="741"/>
    </location>
</feature>
<accession>A0ABQ8JIV6</accession>
<feature type="transmembrane region" description="Helical" evidence="5">
    <location>
        <begin position="346"/>
        <end position="373"/>
    </location>
</feature>
<dbReference type="Pfam" id="PF07690">
    <property type="entry name" value="MFS_1"/>
    <property type="match status" value="4"/>
</dbReference>
<evidence type="ECO:0000313" key="7">
    <source>
        <dbReference type="EMBL" id="KAH9422504.1"/>
    </source>
</evidence>
<feature type="domain" description="Major facilitator superfamily (MFS) profile" evidence="6">
    <location>
        <begin position="937"/>
        <end position="1142"/>
    </location>
</feature>
<dbReference type="Gene3D" id="1.20.1250.20">
    <property type="entry name" value="MFS general substrate transporter like domains"/>
    <property type="match status" value="4"/>
</dbReference>
<evidence type="ECO:0000256" key="3">
    <source>
        <dbReference type="ARBA" id="ARBA00022989"/>
    </source>
</evidence>
<feature type="transmembrane region" description="Helical" evidence="5">
    <location>
        <begin position="223"/>
        <end position="248"/>
    </location>
</feature>
<feature type="transmembrane region" description="Helical" evidence="5">
    <location>
        <begin position="319"/>
        <end position="340"/>
    </location>
</feature>
<feature type="transmembrane region" description="Helical" evidence="5">
    <location>
        <begin position="1078"/>
        <end position="1098"/>
    </location>
</feature>
<feature type="transmembrane region" description="Helical" evidence="5">
    <location>
        <begin position="753"/>
        <end position="773"/>
    </location>
</feature>
<sequence length="1142" mass="127228">GIILGAQFYLYIFVPTLAGRATDAIGGKWIAFFGALGPCILALLTPVMIEFGNAWALIINRILVGGFHGFTYAAMFSLYVKWFPIKELSMANSGLIFGGSIGSTIMSALAGYIAQYWSWQAVFYVIALFHLPFLILWFILSTNEPDTNRFISSEELIYIQQNVQQKIISKKIKAPWLRMIFSIPVLCSLITKMCSGFGYFLMITKLPSYLENAFQIELFKNGWVYAGTNLANGLASLLAPTIANVLMNHFGIRRLIVRKIFQSIALFGPAICLGLIPAFGSKPEPVIVMLIMAMMLYGFFSAGEWTIISEYAPNFAGTVFGMANILAFAMGVVAPYIYFILPLLSIKWIISILGMYSCGLMYAIRAGVGIAMVRMTMKIDNNNNGTNTVSNAPIFDWSETLQGIILGGIFYLYWIVPTIVGNYIEQYGAKWFTLIGVIGPCILTAITPLIATINVYLLIIVMILIGATQGFIYPSLFHLYVQWFPPEQRSKANSGIQVGQSIGGTLMYLIGGSLCKTSIGWPLIFYFEAALHVPWIFLWLYFGSNHPSDIDSGDNEQNLSKNDNQKNSKKIETPWLAIIKSGAVWSSMLSKFACSYGFYMFLSKIPAYLDQTYNVDIVENGFICAGAFGSYGLLCFISPYLSNWMIDQLNISKLIIRRLFQAIAMLIPCLCLILITLINQKTIMIILLIMAMLSYGFFTGGEWTMISEYAPNLVGVISGFTHILGFIAGFLSPYIVGMILDSDLGDEQFKWNISFWISAALYLIGFSVAMVRMTSSSTKLDNLTESGNGPPSYDWSETLQGIILGSSFYLYWLIPTIAGNFTEKYGGKWFAFIGVFIPCVMTMLIPWAANQNIIILIIIQIIIGATQAFTYPALFYLYVQWFPPEQRSKANSGIQIGVSLGSSIIYLIGGYLCETSIGWPLKKIPTTPWLKIITSTAVWSSIISKSACSYGYFMFLSKLPSFLHSVYHIDITYNGFINSATALAYGITCFLSPYIVNQMIVKQYFKRPVIIRKLSQTIAMLVPAICLILITIFDKDDDEIIVIILLIIAMFGYGFVTGGEWTMVSDYAPNFVGTVSGITLMLGFINGILAPYIVGLILDSTIASTIIQRWHIAFLISAFYYIFALIIFIIFGTDQQQYWDVI</sequence>
<feature type="transmembrane region" description="Helical" evidence="5">
    <location>
        <begin position="622"/>
        <end position="642"/>
    </location>
</feature>
<dbReference type="EMBL" id="NJHN03000036">
    <property type="protein sequence ID" value="KAH9422504.1"/>
    <property type="molecule type" value="Genomic_DNA"/>
</dbReference>
<evidence type="ECO:0000256" key="2">
    <source>
        <dbReference type="ARBA" id="ARBA00022692"/>
    </source>
</evidence>
<evidence type="ECO:0000256" key="5">
    <source>
        <dbReference type="SAM" id="Phobius"/>
    </source>
</evidence>
<dbReference type="PANTHER" id="PTHR11662">
    <property type="entry name" value="SOLUTE CARRIER FAMILY 17"/>
    <property type="match status" value="1"/>
</dbReference>
<keyword evidence="4 5" id="KW-0472">Membrane</keyword>
<keyword evidence="3 5" id="KW-1133">Transmembrane helix</keyword>
<name>A0ABQ8JIV6_DERPT</name>
<feature type="transmembrane region" description="Helical" evidence="5">
    <location>
        <begin position="583"/>
        <end position="602"/>
    </location>
</feature>
<feature type="transmembrane region" description="Helical" evidence="5">
    <location>
        <begin position="853"/>
        <end position="878"/>
    </location>
</feature>
<dbReference type="InterPro" id="IPR005829">
    <property type="entry name" value="Sugar_transporter_CS"/>
</dbReference>
<dbReference type="InterPro" id="IPR011701">
    <property type="entry name" value="MFS"/>
</dbReference>
<feature type="transmembrane region" description="Helical" evidence="5">
    <location>
        <begin position="260"/>
        <end position="280"/>
    </location>
</feature>
<dbReference type="Proteomes" id="UP000887458">
    <property type="component" value="Unassembled WGS sequence"/>
</dbReference>
<dbReference type="InterPro" id="IPR050382">
    <property type="entry name" value="MFS_Na/Anion_cotransporter"/>
</dbReference>
<feature type="transmembrane region" description="Helical" evidence="5">
    <location>
        <begin position="55"/>
        <end position="82"/>
    </location>
</feature>
<feature type="transmembrane region" description="Helical" evidence="5">
    <location>
        <begin position="428"/>
        <end position="446"/>
    </location>
</feature>
<reference evidence="7 8" key="1">
    <citation type="journal article" date="2018" name="J. Allergy Clin. Immunol.">
        <title>High-quality assembly of Dermatophagoides pteronyssinus genome and transcriptome reveals a wide range of novel allergens.</title>
        <authorList>
            <person name="Liu X.Y."/>
            <person name="Yang K.Y."/>
            <person name="Wang M.Q."/>
            <person name="Kwok J.S."/>
            <person name="Zeng X."/>
            <person name="Yang Z."/>
            <person name="Xiao X.J."/>
            <person name="Lau C.P."/>
            <person name="Li Y."/>
            <person name="Huang Z.M."/>
            <person name="Ba J.G."/>
            <person name="Yim A.K."/>
            <person name="Ouyang C.Y."/>
            <person name="Ngai S.M."/>
            <person name="Chan T.F."/>
            <person name="Leung E.L."/>
            <person name="Liu L."/>
            <person name="Liu Z.G."/>
            <person name="Tsui S.K."/>
        </authorList>
    </citation>
    <scope>NUCLEOTIDE SEQUENCE [LARGE SCALE GENOMIC DNA]</scope>
    <source>
        <strain evidence="7">Derp</strain>
    </source>
</reference>
<feature type="transmembrane region" description="Helical" evidence="5">
    <location>
        <begin position="1110"/>
        <end position="1131"/>
    </location>
</feature>
<feature type="transmembrane region" description="Helical" evidence="5">
    <location>
        <begin position="890"/>
        <end position="912"/>
    </location>
</feature>
<feature type="domain" description="Major facilitator superfamily (MFS) profile" evidence="6">
    <location>
        <begin position="1"/>
        <end position="145"/>
    </location>
</feature>
<feature type="transmembrane region" description="Helical" evidence="5">
    <location>
        <begin position="523"/>
        <end position="542"/>
    </location>
</feature>
<protein>
    <recommendedName>
        <fullName evidence="6">Major facilitator superfamily (MFS) profile domain-containing protein</fullName>
    </recommendedName>
</protein>
<feature type="transmembrane region" description="Helical" evidence="5">
    <location>
        <begin position="932"/>
        <end position="955"/>
    </location>
</feature>
<evidence type="ECO:0000256" key="1">
    <source>
        <dbReference type="ARBA" id="ARBA00004141"/>
    </source>
</evidence>
<evidence type="ECO:0000256" key="4">
    <source>
        <dbReference type="ARBA" id="ARBA00023136"/>
    </source>
</evidence>
<feature type="domain" description="Major facilitator superfamily (MFS) profile" evidence="6">
    <location>
        <begin position="343"/>
        <end position="777"/>
    </location>
</feature>
<feature type="transmembrane region" description="Helical" evidence="5">
    <location>
        <begin position="654"/>
        <end position="675"/>
    </location>
</feature>
<feature type="transmembrane region" description="Helical" evidence="5">
    <location>
        <begin position="829"/>
        <end position="847"/>
    </location>
</feature>
<feature type="transmembrane region" description="Helical" evidence="5">
    <location>
        <begin position="176"/>
        <end position="203"/>
    </location>
</feature>
<reference evidence="7 8" key="2">
    <citation type="journal article" date="2022" name="Mol. Biol. Evol.">
        <title>Comparative Genomics Reveals Insights into the Divergent Evolution of Astigmatic Mites and Household Pest Adaptations.</title>
        <authorList>
            <person name="Xiong Q."/>
            <person name="Wan A.T."/>
            <person name="Liu X."/>
            <person name="Fung C.S."/>
            <person name="Xiao X."/>
            <person name="Malainual N."/>
            <person name="Hou J."/>
            <person name="Wang L."/>
            <person name="Wang M."/>
            <person name="Yang K.Y."/>
            <person name="Cui Y."/>
            <person name="Leung E.L."/>
            <person name="Nong W."/>
            <person name="Shin S.K."/>
            <person name="Au S.W."/>
            <person name="Jeong K.Y."/>
            <person name="Chew F.T."/>
            <person name="Hui J.H."/>
            <person name="Leung T.F."/>
            <person name="Tungtrongchitr A."/>
            <person name="Zhong N."/>
            <person name="Liu Z."/>
            <person name="Tsui S.K."/>
        </authorList>
    </citation>
    <scope>NUCLEOTIDE SEQUENCE [LARGE SCALE GENOMIC DNA]</scope>
    <source>
        <strain evidence="7">Derp</strain>
    </source>
</reference>
<dbReference type="SUPFAM" id="SSF103473">
    <property type="entry name" value="MFS general substrate transporter"/>
    <property type="match status" value="3"/>
</dbReference>
<feature type="transmembrane region" description="Helical" evidence="5">
    <location>
        <begin position="1016"/>
        <end position="1033"/>
    </location>
</feature>
<feature type="transmembrane region" description="Helical" evidence="5">
    <location>
        <begin position="453"/>
        <end position="472"/>
    </location>
</feature>